<evidence type="ECO:0008006" key="4">
    <source>
        <dbReference type="Google" id="ProtNLM"/>
    </source>
</evidence>
<dbReference type="EMBL" id="JAATIP010000203">
    <property type="protein sequence ID" value="KAF4360437.1"/>
    <property type="molecule type" value="Genomic_DNA"/>
</dbReference>
<dbReference type="Proteomes" id="UP000525078">
    <property type="component" value="Unassembled WGS sequence"/>
</dbReference>
<keyword evidence="1" id="KW-0472">Membrane</keyword>
<sequence length="336" mass="37639">MITTLTETSNLTSLFLTLSAIIITLLIWYIKLSKKLNQYSSPLPPGPLGFPVVGSLLTLKPDLHSYFKSLAHTYGPILKLRLGSKLKIIITSPTLAHQVLKENDIVFANRDVLSITRSSVYGITNIVWTPYGPEWRMLRKVCVLKMLSNASLDAVCSDRRRVVRQGVNQLYNRVVLDQSPVEVGEHVFFTVLNLIMNMLWGGTVDVEEGASVGAEIREIINGISELMSKPNVSDFFPVLAWFDLQGISKKNRQLIQSFDRIVNRMISTRMKIEEDGGNGNNDFLQFLLRLKDEEDSKTPLTLTHVKSLLLDMVAGGTDTSTNTIEFAMAEIITHQT</sequence>
<evidence type="ECO:0000256" key="1">
    <source>
        <dbReference type="SAM" id="Phobius"/>
    </source>
</evidence>
<dbReference type="SUPFAM" id="SSF48264">
    <property type="entry name" value="Cytochrome P450"/>
    <property type="match status" value="1"/>
</dbReference>
<evidence type="ECO:0000313" key="2">
    <source>
        <dbReference type="EMBL" id="KAF4360437.1"/>
    </source>
</evidence>
<dbReference type="InterPro" id="IPR036396">
    <property type="entry name" value="Cyt_P450_sf"/>
</dbReference>
<reference evidence="2 3" key="1">
    <citation type="journal article" date="2020" name="bioRxiv">
        <title>Sequence and annotation of 42 cannabis genomes reveals extensive copy number variation in cannabinoid synthesis and pathogen resistance genes.</title>
        <authorList>
            <person name="Mckernan K.J."/>
            <person name="Helbert Y."/>
            <person name="Kane L.T."/>
            <person name="Ebling H."/>
            <person name="Zhang L."/>
            <person name="Liu B."/>
            <person name="Eaton Z."/>
            <person name="Mclaughlin S."/>
            <person name="Kingan S."/>
            <person name="Baybayan P."/>
            <person name="Concepcion G."/>
            <person name="Jordan M."/>
            <person name="Riva A."/>
            <person name="Barbazuk W."/>
            <person name="Harkins T."/>
        </authorList>
    </citation>
    <scope>NUCLEOTIDE SEQUENCE [LARGE SCALE GENOMIC DNA]</scope>
    <source>
        <strain evidence="3">cv. Jamaican Lion 4</strain>
        <tissue evidence="2">Leaf</tissue>
    </source>
</reference>
<dbReference type="PRINTS" id="PR00463">
    <property type="entry name" value="EP450I"/>
</dbReference>
<gene>
    <name evidence="2" type="ORF">F8388_001908</name>
</gene>
<accession>A0A7J6EPS6</accession>
<organism evidence="2 3">
    <name type="scientific">Cannabis sativa</name>
    <name type="common">Hemp</name>
    <name type="synonym">Marijuana</name>
    <dbReference type="NCBI Taxonomy" id="3483"/>
    <lineage>
        <taxon>Eukaryota</taxon>
        <taxon>Viridiplantae</taxon>
        <taxon>Streptophyta</taxon>
        <taxon>Embryophyta</taxon>
        <taxon>Tracheophyta</taxon>
        <taxon>Spermatophyta</taxon>
        <taxon>Magnoliopsida</taxon>
        <taxon>eudicotyledons</taxon>
        <taxon>Gunneridae</taxon>
        <taxon>Pentapetalae</taxon>
        <taxon>rosids</taxon>
        <taxon>fabids</taxon>
        <taxon>Rosales</taxon>
        <taxon>Cannabaceae</taxon>
        <taxon>Cannabis</taxon>
    </lineage>
</organism>
<name>A0A7J6EPS6_CANSA</name>
<proteinExistence type="predicted"/>
<dbReference type="InterPro" id="IPR002401">
    <property type="entry name" value="Cyt_P450_E_grp-I"/>
</dbReference>
<dbReference type="AlphaFoldDB" id="A0A7J6EPS6"/>
<dbReference type="GO" id="GO:0004497">
    <property type="term" value="F:monooxygenase activity"/>
    <property type="evidence" value="ECO:0007669"/>
    <property type="project" value="InterPro"/>
</dbReference>
<dbReference type="GO" id="GO:0020037">
    <property type="term" value="F:heme binding"/>
    <property type="evidence" value="ECO:0007669"/>
    <property type="project" value="InterPro"/>
</dbReference>
<feature type="transmembrane region" description="Helical" evidence="1">
    <location>
        <begin position="12"/>
        <end position="30"/>
    </location>
</feature>
<dbReference type="GO" id="GO:0016705">
    <property type="term" value="F:oxidoreductase activity, acting on paired donors, with incorporation or reduction of molecular oxygen"/>
    <property type="evidence" value="ECO:0007669"/>
    <property type="project" value="InterPro"/>
</dbReference>
<evidence type="ECO:0000313" key="3">
    <source>
        <dbReference type="Proteomes" id="UP000525078"/>
    </source>
</evidence>
<keyword evidence="1" id="KW-0812">Transmembrane</keyword>
<dbReference type="InterPro" id="IPR001128">
    <property type="entry name" value="Cyt_P450"/>
</dbReference>
<dbReference type="GO" id="GO:0005506">
    <property type="term" value="F:iron ion binding"/>
    <property type="evidence" value="ECO:0007669"/>
    <property type="project" value="InterPro"/>
</dbReference>
<dbReference type="Gene3D" id="1.10.630.10">
    <property type="entry name" value="Cytochrome P450"/>
    <property type="match status" value="1"/>
</dbReference>
<dbReference type="Pfam" id="PF00067">
    <property type="entry name" value="p450"/>
    <property type="match status" value="1"/>
</dbReference>
<protein>
    <recommendedName>
        <fullName evidence="4">Cytochrome P450</fullName>
    </recommendedName>
</protein>
<keyword evidence="1" id="KW-1133">Transmembrane helix</keyword>
<dbReference type="PANTHER" id="PTHR47951:SF3">
    <property type="entry name" value="CYTOCHROME P450, FAMILY 706, SUBFAMILY A, POLYPEPTIDE 4"/>
    <property type="match status" value="1"/>
</dbReference>
<comment type="caution">
    <text evidence="2">The sequence shown here is derived from an EMBL/GenBank/DDBJ whole genome shotgun (WGS) entry which is preliminary data.</text>
</comment>
<dbReference type="PANTHER" id="PTHR47951">
    <property type="entry name" value="OS08G0547900 PROTEIN"/>
    <property type="match status" value="1"/>
</dbReference>